<evidence type="ECO:0000256" key="13">
    <source>
        <dbReference type="ARBA" id="ARBA00042864"/>
    </source>
</evidence>
<proteinExistence type="inferred from homology"/>
<reference evidence="17 18" key="1">
    <citation type="submission" date="2020-12" db="EMBL/GenBank/DDBJ databases">
        <title>WGS of Thermoactinomyces spp.</title>
        <authorList>
            <person name="Cheng K."/>
        </authorList>
    </citation>
    <scope>NUCLEOTIDE SEQUENCE [LARGE SCALE GENOMIC DNA]</scope>
    <source>
        <strain evidence="18">CICC 10671\DSM 43846</strain>
    </source>
</reference>
<dbReference type="FunFam" id="3.30.1490.20:FF:000006">
    <property type="entry name" value="phosphoribosylamine--glycine ligase, chloroplastic-like"/>
    <property type="match status" value="1"/>
</dbReference>
<evidence type="ECO:0000256" key="8">
    <source>
        <dbReference type="ARBA" id="ARBA00022755"/>
    </source>
</evidence>
<comment type="caution">
    <text evidence="17">The sequence shown here is derived from an EMBL/GenBank/DDBJ whole genome shotgun (WGS) entry which is preliminary data.</text>
</comment>
<accession>A0A8I1DFJ1</accession>
<dbReference type="InterPro" id="IPR020560">
    <property type="entry name" value="PRibGlycinamide_synth_C-dom"/>
</dbReference>
<dbReference type="InterPro" id="IPR020559">
    <property type="entry name" value="PRibGlycinamide_synth_CS"/>
</dbReference>
<keyword evidence="8 14" id="KW-0658">Purine biosynthesis</keyword>
<keyword evidence="6" id="KW-0479">Metal-binding</keyword>
<evidence type="ECO:0000256" key="6">
    <source>
        <dbReference type="ARBA" id="ARBA00022723"/>
    </source>
</evidence>
<dbReference type="SUPFAM" id="SSF56059">
    <property type="entry name" value="Glutathione synthetase ATP-binding domain-like"/>
    <property type="match status" value="1"/>
</dbReference>
<keyword evidence="7 15" id="KW-0547">Nucleotide-binding</keyword>
<dbReference type="NCBIfam" id="TIGR00877">
    <property type="entry name" value="purD"/>
    <property type="match status" value="1"/>
</dbReference>
<dbReference type="EMBL" id="JAECVW010000010">
    <property type="protein sequence ID" value="MBH8596159.1"/>
    <property type="molecule type" value="Genomic_DNA"/>
</dbReference>
<evidence type="ECO:0000256" key="15">
    <source>
        <dbReference type="PROSITE-ProRule" id="PRU00409"/>
    </source>
</evidence>
<keyword evidence="5 14" id="KW-0436">Ligase</keyword>
<dbReference type="InterPro" id="IPR016185">
    <property type="entry name" value="PreATP-grasp_dom_sf"/>
</dbReference>
<dbReference type="Gene3D" id="3.30.1490.20">
    <property type="entry name" value="ATP-grasp fold, A domain"/>
    <property type="match status" value="1"/>
</dbReference>
<dbReference type="SUPFAM" id="SSF52440">
    <property type="entry name" value="PreATP-grasp domain"/>
    <property type="match status" value="1"/>
</dbReference>
<dbReference type="FunFam" id="3.40.50.20:FF:000006">
    <property type="entry name" value="Phosphoribosylamine--glycine ligase, chloroplastic"/>
    <property type="match status" value="1"/>
</dbReference>
<dbReference type="Gene3D" id="3.40.50.20">
    <property type="match status" value="1"/>
</dbReference>
<dbReference type="Pfam" id="PF02843">
    <property type="entry name" value="GARS_C"/>
    <property type="match status" value="1"/>
</dbReference>
<evidence type="ECO:0000256" key="10">
    <source>
        <dbReference type="ARBA" id="ARBA00023211"/>
    </source>
</evidence>
<dbReference type="FunFam" id="3.30.470.20:FF:000018">
    <property type="entry name" value="Trifunctional purine biosynthetic protein adenosine-3"/>
    <property type="match status" value="1"/>
</dbReference>
<evidence type="ECO:0000259" key="16">
    <source>
        <dbReference type="PROSITE" id="PS50975"/>
    </source>
</evidence>
<dbReference type="InterPro" id="IPR011761">
    <property type="entry name" value="ATP-grasp"/>
</dbReference>
<dbReference type="HAMAP" id="MF_00138">
    <property type="entry name" value="GARS"/>
    <property type="match status" value="1"/>
</dbReference>
<dbReference type="InterPro" id="IPR000115">
    <property type="entry name" value="PRibGlycinamide_synth"/>
</dbReference>
<dbReference type="InterPro" id="IPR013815">
    <property type="entry name" value="ATP_grasp_subdomain_1"/>
</dbReference>
<dbReference type="PROSITE" id="PS00184">
    <property type="entry name" value="GARS"/>
    <property type="match status" value="1"/>
</dbReference>
<feature type="domain" description="ATP-grasp" evidence="16">
    <location>
        <begin position="107"/>
        <end position="313"/>
    </location>
</feature>
<dbReference type="InterPro" id="IPR020561">
    <property type="entry name" value="PRibGlycinamid_synth_ATP-grasp"/>
</dbReference>
<dbReference type="SMART" id="SM01210">
    <property type="entry name" value="GARS_C"/>
    <property type="match status" value="1"/>
</dbReference>
<evidence type="ECO:0000256" key="14">
    <source>
        <dbReference type="HAMAP-Rule" id="MF_00138"/>
    </source>
</evidence>
<comment type="similarity">
    <text evidence="11 14">Belongs to the GARS family.</text>
</comment>
<comment type="cofactor">
    <cofactor evidence="2">
        <name>Mg(2+)</name>
        <dbReference type="ChEBI" id="CHEBI:18420"/>
    </cofactor>
</comment>
<dbReference type="UniPathway" id="UPA00074">
    <property type="reaction ID" value="UER00125"/>
</dbReference>
<organism evidence="17 18">
    <name type="scientific">Thermoactinomyces intermedius</name>
    <dbReference type="NCBI Taxonomy" id="2024"/>
    <lineage>
        <taxon>Bacteria</taxon>
        <taxon>Bacillati</taxon>
        <taxon>Bacillota</taxon>
        <taxon>Bacilli</taxon>
        <taxon>Bacillales</taxon>
        <taxon>Thermoactinomycetaceae</taxon>
        <taxon>Thermoactinomyces</taxon>
    </lineage>
</organism>
<dbReference type="Gene3D" id="3.90.600.10">
    <property type="entry name" value="Phosphoribosylglycinamide synthetase, C-terminal domain"/>
    <property type="match status" value="1"/>
</dbReference>
<name>A0A8I1DFJ1_THEIN</name>
<keyword evidence="10" id="KW-0464">Manganese</keyword>
<keyword evidence="9 15" id="KW-0067">ATP-binding</keyword>
<dbReference type="FunFam" id="3.90.600.10:FF:000001">
    <property type="entry name" value="Trifunctional purine biosynthetic protein adenosine-3"/>
    <property type="match status" value="1"/>
</dbReference>
<evidence type="ECO:0000256" key="5">
    <source>
        <dbReference type="ARBA" id="ARBA00022598"/>
    </source>
</evidence>
<evidence type="ECO:0000256" key="3">
    <source>
        <dbReference type="ARBA" id="ARBA00005174"/>
    </source>
</evidence>
<dbReference type="Proteomes" id="UP000633619">
    <property type="component" value="Unassembled WGS sequence"/>
</dbReference>
<comment type="pathway">
    <text evidence="3 14">Purine metabolism; IMP biosynthesis via de novo pathway; N(1)-(5-phospho-D-ribosyl)glycinamide from 5-phospho-alpha-D-ribose 1-diphosphate: step 2/2.</text>
</comment>
<dbReference type="AlphaFoldDB" id="A0A8I1DFJ1"/>
<dbReference type="InterPro" id="IPR037123">
    <property type="entry name" value="PRibGlycinamide_synth_C_sf"/>
</dbReference>
<evidence type="ECO:0000256" key="7">
    <source>
        <dbReference type="ARBA" id="ARBA00022741"/>
    </source>
</evidence>
<dbReference type="GO" id="GO:0004637">
    <property type="term" value="F:phosphoribosylamine-glycine ligase activity"/>
    <property type="evidence" value="ECO:0007669"/>
    <property type="project" value="UniProtKB-UniRule"/>
</dbReference>
<dbReference type="InterPro" id="IPR011054">
    <property type="entry name" value="Rudment_hybrid_motif"/>
</dbReference>
<dbReference type="GO" id="GO:0005524">
    <property type="term" value="F:ATP binding"/>
    <property type="evidence" value="ECO:0007669"/>
    <property type="project" value="UniProtKB-UniRule"/>
</dbReference>
<evidence type="ECO:0000256" key="12">
    <source>
        <dbReference type="ARBA" id="ARBA00042242"/>
    </source>
</evidence>
<gene>
    <name evidence="14 17" type="primary">purD</name>
    <name evidence="17" type="ORF">I8U20_12690</name>
</gene>
<evidence type="ECO:0000256" key="4">
    <source>
        <dbReference type="ARBA" id="ARBA00013255"/>
    </source>
</evidence>
<dbReference type="RefSeq" id="WP_181732831.1">
    <property type="nucleotide sequence ID" value="NZ_JACEIR010000012.1"/>
</dbReference>
<comment type="cofactor">
    <cofactor evidence="1">
        <name>Mn(2+)</name>
        <dbReference type="ChEBI" id="CHEBI:29035"/>
    </cofactor>
</comment>
<keyword evidence="18" id="KW-1185">Reference proteome</keyword>
<comment type="catalytic activity">
    <reaction evidence="14">
        <text>5-phospho-beta-D-ribosylamine + glycine + ATP = N(1)-(5-phospho-beta-D-ribosyl)glycinamide + ADP + phosphate + H(+)</text>
        <dbReference type="Rhea" id="RHEA:17453"/>
        <dbReference type="ChEBI" id="CHEBI:15378"/>
        <dbReference type="ChEBI" id="CHEBI:30616"/>
        <dbReference type="ChEBI" id="CHEBI:43474"/>
        <dbReference type="ChEBI" id="CHEBI:57305"/>
        <dbReference type="ChEBI" id="CHEBI:58681"/>
        <dbReference type="ChEBI" id="CHEBI:143788"/>
        <dbReference type="ChEBI" id="CHEBI:456216"/>
        <dbReference type="EC" id="6.3.4.13"/>
    </reaction>
</comment>
<evidence type="ECO:0000313" key="17">
    <source>
        <dbReference type="EMBL" id="MBH8596159.1"/>
    </source>
</evidence>
<dbReference type="GO" id="GO:0006189">
    <property type="term" value="P:'de novo' IMP biosynthetic process"/>
    <property type="evidence" value="ECO:0007669"/>
    <property type="project" value="UniProtKB-UniRule"/>
</dbReference>
<dbReference type="SMART" id="SM01209">
    <property type="entry name" value="GARS_A"/>
    <property type="match status" value="1"/>
</dbReference>
<dbReference type="Pfam" id="PF01071">
    <property type="entry name" value="GARS_A"/>
    <property type="match status" value="1"/>
</dbReference>
<dbReference type="PROSITE" id="PS50975">
    <property type="entry name" value="ATP_GRASP"/>
    <property type="match status" value="1"/>
</dbReference>
<dbReference type="Gene3D" id="3.30.470.20">
    <property type="entry name" value="ATP-grasp fold, B domain"/>
    <property type="match status" value="1"/>
</dbReference>
<dbReference type="SUPFAM" id="SSF51246">
    <property type="entry name" value="Rudiment single hybrid motif"/>
    <property type="match status" value="1"/>
</dbReference>
<dbReference type="PANTHER" id="PTHR43472">
    <property type="entry name" value="PHOSPHORIBOSYLAMINE--GLYCINE LIGASE"/>
    <property type="match status" value="1"/>
</dbReference>
<dbReference type="GO" id="GO:0009113">
    <property type="term" value="P:purine nucleobase biosynthetic process"/>
    <property type="evidence" value="ECO:0007669"/>
    <property type="project" value="InterPro"/>
</dbReference>
<dbReference type="GO" id="GO:0046872">
    <property type="term" value="F:metal ion binding"/>
    <property type="evidence" value="ECO:0007669"/>
    <property type="project" value="UniProtKB-KW"/>
</dbReference>
<dbReference type="PANTHER" id="PTHR43472:SF1">
    <property type="entry name" value="PHOSPHORIBOSYLAMINE--GLYCINE LIGASE, CHLOROPLASTIC"/>
    <property type="match status" value="1"/>
</dbReference>
<evidence type="ECO:0000256" key="11">
    <source>
        <dbReference type="ARBA" id="ARBA00038345"/>
    </source>
</evidence>
<sequence>MKVLVVGNGGREHAIVWKLLKSPKVEKVYCAPGNGGIQKDAECVDIAATDIEGLVHFAKETKVDLTVVGPEVPLLSGIVDRFEEEGLAIFGPRREAARIEGSKRFAKEFMKKYGIPTADFQSFTESSKAIEYIREKGAPIVIKADGLAAGKGVVVASTLEEAEKAVIKAMEEKVFGDAGQEIVIEEFLSGQEMSLMAFMDGKTVKPMVVAQDHKPVFDHDQGPNTGGMGAYSPVPQIPDEVVREAVETILLPVQKAFKEEGIEYKGVLYAGLMITASGPKVIEFNARFGDPETQVVLPRLKTDLVEIMEAVIDGKLSEQDIVWSDQAAVCVILASGGYPGSYQRGVPIQGLDKPAADTVIFHSGTVLSGEEWLTAGGRVLGVTAWGESIQEAQMRAYERVKQISFDNVHYRTDIAKKAL</sequence>
<protein>
    <recommendedName>
        <fullName evidence="4 14">Phosphoribosylamine--glycine ligase</fullName>
        <ecNumber evidence="4 14">6.3.4.13</ecNumber>
    </recommendedName>
    <alternativeName>
        <fullName evidence="14">GARS</fullName>
    </alternativeName>
    <alternativeName>
        <fullName evidence="12 14">Glycinamide ribonucleotide synthetase</fullName>
    </alternativeName>
    <alternativeName>
        <fullName evidence="13 14">Phosphoribosylglycinamide synthetase</fullName>
    </alternativeName>
</protein>
<dbReference type="InterPro" id="IPR020562">
    <property type="entry name" value="PRibGlycinamide_synth_N"/>
</dbReference>
<dbReference type="Pfam" id="PF02844">
    <property type="entry name" value="GARS_N"/>
    <property type="match status" value="1"/>
</dbReference>
<evidence type="ECO:0000256" key="9">
    <source>
        <dbReference type="ARBA" id="ARBA00022840"/>
    </source>
</evidence>
<evidence type="ECO:0000313" key="18">
    <source>
        <dbReference type="Proteomes" id="UP000633619"/>
    </source>
</evidence>
<evidence type="ECO:0000256" key="2">
    <source>
        <dbReference type="ARBA" id="ARBA00001946"/>
    </source>
</evidence>
<dbReference type="EC" id="6.3.4.13" evidence="4 14"/>
<evidence type="ECO:0000256" key="1">
    <source>
        <dbReference type="ARBA" id="ARBA00001936"/>
    </source>
</evidence>